<dbReference type="FunFam" id="2.10.25.10:FF:000674">
    <property type="entry name" value="Mucin-2"/>
    <property type="match status" value="1"/>
</dbReference>
<dbReference type="PROSITE" id="PS50068">
    <property type="entry name" value="LDLRA_2"/>
    <property type="match status" value="8"/>
</dbReference>
<dbReference type="PROSITE" id="PS51051">
    <property type="entry name" value="DSL"/>
    <property type="match status" value="3"/>
</dbReference>
<dbReference type="PROSITE" id="PS01225">
    <property type="entry name" value="CTCK_2"/>
    <property type="match status" value="1"/>
</dbReference>
<dbReference type="InterPro" id="IPR001774">
    <property type="entry name" value="DSL"/>
</dbReference>
<feature type="disulfide bond" evidence="11">
    <location>
        <begin position="358"/>
        <end position="367"/>
    </location>
</feature>
<evidence type="ECO:0000256" key="9">
    <source>
        <dbReference type="PROSITE-ProRule" id="PRU00039"/>
    </source>
</evidence>
<evidence type="ECO:0000259" key="15">
    <source>
        <dbReference type="PROSITE" id="PS50022"/>
    </source>
</evidence>
<dbReference type="PROSITE" id="PS01185">
    <property type="entry name" value="CTCK_1"/>
    <property type="match status" value="1"/>
</dbReference>
<dbReference type="Gene3D" id="2.10.25.140">
    <property type="match status" value="5"/>
</dbReference>
<dbReference type="CDD" id="cd00057">
    <property type="entry name" value="FA58C"/>
    <property type="match status" value="1"/>
</dbReference>
<dbReference type="FunFam" id="2.10.25.10:FF:000055">
    <property type="entry name" value="alpha-tectorin isoform X1"/>
    <property type="match status" value="1"/>
</dbReference>
<feature type="region of interest" description="Disordered" evidence="12">
    <location>
        <begin position="2397"/>
        <end position="2421"/>
    </location>
</feature>
<feature type="region of interest" description="Disordered" evidence="12">
    <location>
        <begin position="1873"/>
        <end position="1926"/>
    </location>
</feature>
<feature type="domain" description="F5/8 type C" evidence="15">
    <location>
        <begin position="2112"/>
        <end position="2265"/>
    </location>
</feature>
<dbReference type="PROSITE" id="PS50184">
    <property type="entry name" value="VWFC_2"/>
    <property type="match status" value="1"/>
</dbReference>
<feature type="disulfide bond" evidence="10">
    <location>
        <begin position="2351"/>
        <end position="2366"/>
    </location>
</feature>
<feature type="domain" description="CTCK" evidence="14">
    <location>
        <begin position="2840"/>
        <end position="2924"/>
    </location>
</feature>
<feature type="disulfide bond" evidence="9">
    <location>
        <begin position="2868"/>
        <end position="2920"/>
    </location>
</feature>
<keyword evidence="13" id="KW-0732">Signal</keyword>
<feature type="disulfide bond" evidence="10">
    <location>
        <begin position="2332"/>
        <end position="2344"/>
    </location>
</feature>
<dbReference type="Pfam" id="PF00057">
    <property type="entry name" value="Ldl_recept_a"/>
    <property type="match status" value="7"/>
</dbReference>
<evidence type="ECO:0000256" key="1">
    <source>
        <dbReference type="ARBA" id="ARBA00004239"/>
    </source>
</evidence>
<feature type="disulfide bond" evidence="11">
    <location>
        <begin position="234"/>
        <end position="243"/>
    </location>
</feature>
<dbReference type="PRINTS" id="PR00261">
    <property type="entry name" value="LDLRECEPTOR"/>
</dbReference>
<dbReference type="GO" id="GO:0007154">
    <property type="term" value="P:cell communication"/>
    <property type="evidence" value="ECO:0007669"/>
    <property type="project" value="InterPro"/>
</dbReference>
<evidence type="ECO:0000256" key="2">
    <source>
        <dbReference type="ARBA" id="ARBA00009456"/>
    </source>
</evidence>
<accession>A0A7M5V2Q1</accession>
<feature type="domain" description="VWFD" evidence="18">
    <location>
        <begin position="739"/>
        <end position="910"/>
    </location>
</feature>
<feature type="domain" description="DSL" evidence="17">
    <location>
        <begin position="198"/>
        <end position="243"/>
    </location>
</feature>
<dbReference type="RefSeq" id="XP_066921561.1">
    <property type="nucleotide sequence ID" value="XM_067065460.1"/>
</dbReference>
<feature type="disulfide bond" evidence="10">
    <location>
        <begin position="2071"/>
        <end position="2083"/>
    </location>
</feature>
<dbReference type="PANTHER" id="PTHR11339">
    <property type="entry name" value="EXTRACELLULAR MATRIX GLYCOPROTEIN RELATED"/>
    <property type="match status" value="1"/>
</dbReference>
<feature type="disulfide bond" evidence="10">
    <location>
        <begin position="2090"/>
        <end position="2105"/>
    </location>
</feature>
<feature type="disulfide bond" evidence="10">
    <location>
        <begin position="2490"/>
        <end position="2505"/>
    </location>
</feature>
<feature type="disulfide bond" evidence="10">
    <location>
        <begin position="2078"/>
        <end position="2096"/>
    </location>
</feature>
<dbReference type="GO" id="GO:0031012">
    <property type="term" value="C:extracellular matrix"/>
    <property type="evidence" value="ECO:0007669"/>
    <property type="project" value="TreeGrafter"/>
</dbReference>
<keyword evidence="6" id="KW-0130">Cell adhesion</keyword>
<protein>
    <recommendedName>
        <fullName evidence="21">Delta-like protein</fullName>
    </recommendedName>
</protein>
<feature type="compositionally biased region" description="Low complexity" evidence="12">
    <location>
        <begin position="2406"/>
        <end position="2421"/>
    </location>
</feature>
<feature type="signal peptide" evidence="13">
    <location>
        <begin position="1"/>
        <end position="18"/>
    </location>
</feature>
<dbReference type="Gene3D" id="2.40.128.620">
    <property type="match status" value="1"/>
</dbReference>
<dbReference type="GO" id="GO:0007155">
    <property type="term" value="P:cell adhesion"/>
    <property type="evidence" value="ECO:0007669"/>
    <property type="project" value="UniProtKB-KW"/>
</dbReference>
<dbReference type="Gene3D" id="4.10.1220.10">
    <property type="entry name" value="EGF-type module"/>
    <property type="match status" value="1"/>
</dbReference>
<evidence type="ECO:0000256" key="6">
    <source>
        <dbReference type="ARBA" id="ARBA00022889"/>
    </source>
</evidence>
<feature type="disulfide bond" evidence="10">
    <location>
        <begin position="1851"/>
        <end position="1866"/>
    </location>
</feature>
<dbReference type="InterPro" id="IPR008979">
    <property type="entry name" value="Galactose-bd-like_sf"/>
</dbReference>
<evidence type="ECO:0000259" key="14">
    <source>
        <dbReference type="PROSITE" id="PS01225"/>
    </source>
</evidence>
<evidence type="ECO:0000259" key="18">
    <source>
        <dbReference type="PROSITE" id="PS51233"/>
    </source>
</evidence>
<dbReference type="PROSITE" id="PS01286">
    <property type="entry name" value="FA58C_2"/>
    <property type="match status" value="1"/>
</dbReference>
<dbReference type="SUPFAM" id="SSF57567">
    <property type="entry name" value="Serine protease inhibitors"/>
    <property type="match status" value="5"/>
</dbReference>
<feature type="domain" description="VWFD" evidence="18">
    <location>
        <begin position="1197"/>
        <end position="1372"/>
    </location>
</feature>
<evidence type="ECO:0008006" key="21">
    <source>
        <dbReference type="Google" id="ProtNLM"/>
    </source>
</evidence>
<dbReference type="Pfam" id="PF00754">
    <property type="entry name" value="F5_F8_type_C"/>
    <property type="match status" value="1"/>
</dbReference>
<dbReference type="CDD" id="cd19941">
    <property type="entry name" value="TIL"/>
    <property type="match status" value="5"/>
</dbReference>
<dbReference type="SMART" id="SM00215">
    <property type="entry name" value="VWC_out"/>
    <property type="match status" value="4"/>
</dbReference>
<feature type="disulfide bond" evidence="10">
    <location>
        <begin position="2378"/>
        <end position="2396"/>
    </location>
</feature>
<dbReference type="InterPro" id="IPR001007">
    <property type="entry name" value="VWF_dom"/>
</dbReference>
<dbReference type="PROSITE" id="PS01209">
    <property type="entry name" value="LDLRA_1"/>
    <property type="match status" value="7"/>
</dbReference>
<dbReference type="GO" id="GO:0005615">
    <property type="term" value="C:extracellular space"/>
    <property type="evidence" value="ECO:0007669"/>
    <property type="project" value="TreeGrafter"/>
</dbReference>
<feature type="disulfide bond" evidence="10">
    <location>
        <begin position="2448"/>
        <end position="2463"/>
    </location>
</feature>
<dbReference type="PROSITE" id="PS51233">
    <property type="entry name" value="VWFD"/>
    <property type="match status" value="3"/>
</dbReference>
<comment type="subcellular location">
    <subcellularLocation>
        <location evidence="1">Secreted</location>
        <location evidence="1">Extracellular space</location>
    </subcellularLocation>
</comment>
<reference evidence="19" key="1">
    <citation type="submission" date="2021-01" db="UniProtKB">
        <authorList>
            <consortium name="EnsemblMetazoa"/>
        </authorList>
    </citation>
    <scope>IDENTIFICATION</scope>
</reference>
<dbReference type="SMART" id="SM00214">
    <property type="entry name" value="VWC"/>
    <property type="match status" value="5"/>
</dbReference>
<dbReference type="InterPro" id="IPR023415">
    <property type="entry name" value="LDLR_class-A_CS"/>
</dbReference>
<feature type="disulfide bond" evidence="10">
    <location>
        <begin position="2371"/>
        <end position="2383"/>
    </location>
</feature>
<feature type="disulfide bond" evidence="10">
    <location>
        <begin position="2313"/>
        <end position="2328"/>
    </location>
</feature>
<dbReference type="SMART" id="SM00041">
    <property type="entry name" value="CT"/>
    <property type="match status" value="1"/>
</dbReference>
<dbReference type="PANTHER" id="PTHR11339:SF386">
    <property type="entry name" value="HEMOLECTIN, ISOFORM A"/>
    <property type="match status" value="1"/>
</dbReference>
<comment type="similarity">
    <text evidence="2">Belongs to the thrombospondin family.</text>
</comment>
<dbReference type="InterPro" id="IPR036084">
    <property type="entry name" value="Ser_inhib-like_sf"/>
</dbReference>
<dbReference type="Gene3D" id="2.60.120.260">
    <property type="entry name" value="Galactose-binding domain-like"/>
    <property type="match status" value="1"/>
</dbReference>
<evidence type="ECO:0000259" key="16">
    <source>
        <dbReference type="PROSITE" id="PS50184"/>
    </source>
</evidence>
<dbReference type="EnsemblMetazoa" id="CLYHEMT006525.1">
    <property type="protein sequence ID" value="CLYHEMP006525.1"/>
    <property type="gene ID" value="CLYHEMG006525"/>
</dbReference>
<feature type="disulfide bond" evidence="10">
    <location>
        <begin position="2390"/>
        <end position="2405"/>
    </location>
</feature>
<feature type="chain" id="PRO_5029751330" description="Delta-like protein" evidence="13">
    <location>
        <begin position="19"/>
        <end position="2936"/>
    </location>
</feature>
<dbReference type="InterPro" id="IPR050780">
    <property type="entry name" value="Mucin_vWF_Thrombospondin_sf"/>
</dbReference>
<feature type="disulfide bond" evidence="9">
    <location>
        <begin position="2864"/>
        <end position="2918"/>
    </location>
</feature>
<sequence length="2936" mass="324752">MKIGLVFLLLATTQVVSSRIHISLSLISYSNPKGVKSDSTCCDLGQDCFINPCDTKISGCLKSSLNTIHCDVGQFATHEFIDQNNITFGSKLSQTLTNPVIFQYEGPWDGRLFVELKAQDLDRGDVLELIDIYKSILAITPTHQHDNTKSKFETVHGNVSMLTYSINTYCGDNYYGTSCEKYCKVDPKRYTCNSNGEKVCNMHWYGTDCSVFCQEQNNEQNGFYKCRNNGEKICSKDWYGIDCKTYCINGTNYRCNLSGQKICDQYWYGQNCDQYCNASPNSHFKCDVTTGRKICDPSWYGYNCNTFCESKTDSQFTCDKSTGLKKCFDGYYGLDCDTFCRSHKADNYTCNQVGEKVCKEHFHGKDCDIYVPTLPNQPAICSLFGPSTIKTFDSKYYSFVGECQYKLAGDCKEDTFSVHYRQRCETFSNCQRDVTLYTNGLEVNLFHFDRVEMNKEKISLPFSSPNIVIETLKGTDYISINGMKGLTVLWNGRNIDIKLLPSFANKTCGLCGNFNGAPKDDFKIKGDILQSSDDFAKYWKKLDFGEKCPKRQPVMYENEYLLPNQVNDDDGTNAQILKLCNDFRNYPDLSVCRTVVPVQPYFNMCMKECQTAQKNCSCNSYKEFAKACLDHHAVMWKVPKPCANTRCPGGKTYQICNKNCIKTCKDMNKKMTCTLPKCMSGCFCPEGTVLNKGQCVPVADCPCVHNKKEYQKGEKIRKDCNECVCSHGKWNCTTNQCPATCSVFGDPHYKTFDGRWYTFNGLCKYMLASDCTGNTFNITTQNVPCNAFSDVSCARSTTINLSNRTIVLGQGGRVMVDNTVVMLPYIRRGILIRQVSSSFIKMSSSIGLDVMFDGKTTIYVTVSPDFFDSTCGLCGTFNNKQQDDFTTPEGNIDSTALSFGNSWSVSSPCQRATHSVDPCVVQKQKATAADKKCKKLEMAPFTQCHRFVDPQPFIEACKYDVCGCQHGVECLCNAIAAYTKECSSKGVVIEWRNANVLPECAAMCVPGLVYQECGNICHRSCRDLTHEENCQSQCVAGCNCPNGTVLNDYNSCVPINDCPCQWDGNSYPSGQIIYKDKNHCEKCTCIRGRFNCTVDAKNCKQQLKCPGNQIWLPGGSQCLRTCQSMHLPCLNQKVTGGCQCANGTVWDEDRRQCVLNIDCPCHHNGRTYADGESYRWDCNTCTCKGNMWDCTANVCPGTCSAYGDPHYTTFDGKRFLFEGRCKYTVAEDRCGSLNNNGLFSVVMENILCGSTGSVCTKAVSFTVNDTTITLRKDQAMTIMPSLAFMQSTPITKFEVIKSTFYDIIHTELGITLMWDRHTRVMISLQPQFKGKTCGLCGNFNDDQSDDFTTPEGDVVINTQELGDSWKMDTNCPDTKPLPHPCTVRKDRAPWSFKRCNILNQPLFQSCHMVVDPRPYFDACYHDTCGCDMGGDSHCLCTSVAAYAQACSSYGVHIKWRSQEFCPIQCEQCEVYKACGPSNPRTCQNLCQPTLETLPVNCVEGCFCANDTVLHNGKCIKPSECPCYLNGLVYEPGSYIVRDCQPCTCNNGCFECTGQTCTTTSAPTTSTRPNTQQTTSSTTQTTTARTTRQTTKAPTTADSTTTSQQTTAKPSTTANLTSRPSTNTTTTKQSTTDATTQAFTTTTTSQQTTSAPATTKYKTRPTTTTTGSATTTTDSTTTTSSSTTPGSTSTRPTTATTSQTTHKPYSTTRATSSTTRSTSTTSRATTYPPTTVKRTTKRPSTTQTTVSSTTQRVTTTDPKTTQPQPTTSQSSTTRQTTTQGTTKSPFNCTQTPRRFPCKDQSACLNNTQVCDGRSDCQDGSDEQGCPSNCGKCSKMDFRCHKTCQCVSWYFVCDNDRECTDGSDEIGCPATNTTHPTTTQQTTTSQTTSKQTTETTSTRRTTLTTNKPTTTTQSSTTTTQQTTTPRVTTYPPTKLPPMKCLNNHIYKTCTKTCTQKCAYLTFNCVEDSRTCSPGCGCPNNLLSNGTFCVLPSECSCFDYNTGRFARPNEQWQKGCVKNTCFNNGIVKSPVQCPSAPCPPPRRLVQKPGECCKKCIYGPAPTTAVPATTTPLICRAGFVSCGDKTCISKEWVCDGERDCADASDELNCPSKNTECYDAIGITYRQIIPDSSLTASSMWTPYHHPKFARYNLPSTMYSVGSWCARKNDPNKWIQVDLGKRYLVSKVMMQGRHMVANFIQSYKVMYKDENNAWRYYTLSGASAPKIFKGNTAPNQKTLSKLEYKIQARFIKLFPERFYSNACLRFELYGCVNETEPTTTTAPTTTTMPTTTTQPTTTPTICPEFRCGNGSCIPNLWVCDGKQQCSDGGDENVCNGNCSADQFHCRSGYCLPKQFRCDQDNDCFHGDDEMHCDNTTCNIFQFRCNNGSCIHLSQKCDGRVDCSTGEDEKSCPTTTTSPATTTTPRTTTTTTARPVCNGFKCRYGGKCLSNDLICDGTRDCGGWGEDEECCNTKTQYRCSHRPGAHVGKCIQASRRCDGYNDCGDSSDEFNCTHTTTGPATTTRYSTNIFTEPTATTKHGGQGGGTTTRGCPRNSTCLCENTCDSLAEKPDGCLSFYCIDDCSCPTGFTYDNVTKRCERDLDCPCVRNGTIYKTGSVLDGGNCTKCICTQNGFKCAKICPIKSCGLGEEMVYPKDDCCYCEKKISCRKDQYLTDCSCERNCTSNLTTCDPDTCSIGCACPDGTFDNGTNCVQKKKCYCVDEDGVKRKPNSRWGSGDCDSCKCTNGKIKCGKVCNHITCPPNFELFTPPDGCCMCMPKKTTAPPSVSTTTTTTTKSTTQSTRPTTQSTAQSTRPNTYSTKHSTLFTTSTTLQQTTSSPTTTPSQPNNCTKTEEIETYTDKHQCSGQVTKTYCQGGCLSTIISDFILGIGIQKCTCCKPIGIFNTTISLQCQNGNSKIFTYQRFRSCSCQPCDNSPFDDVTLFNP</sequence>
<feature type="domain" description="DSL" evidence="17">
    <location>
        <begin position="261"/>
        <end position="304"/>
    </location>
</feature>
<evidence type="ECO:0000313" key="20">
    <source>
        <dbReference type="Proteomes" id="UP000594262"/>
    </source>
</evidence>
<dbReference type="PROSITE" id="PS50022">
    <property type="entry name" value="FA58C_3"/>
    <property type="match status" value="1"/>
</dbReference>
<keyword evidence="7 9" id="KW-1015">Disulfide bond</keyword>
<keyword evidence="5" id="KW-0677">Repeat</keyword>
<dbReference type="SMART" id="SM00051">
    <property type="entry name" value="DSL"/>
    <property type="match status" value="3"/>
</dbReference>
<dbReference type="InterPro" id="IPR014853">
    <property type="entry name" value="VWF/SSPO/ZAN-like_Cys-rich_dom"/>
</dbReference>
<feature type="disulfide bond" evidence="11">
    <location>
        <begin position="200"/>
        <end position="209"/>
    </location>
</feature>
<dbReference type="Gene3D" id="2.10.25.10">
    <property type="entry name" value="Laminin"/>
    <property type="match status" value="4"/>
</dbReference>
<feature type="domain" description="DSL" evidence="17">
    <location>
        <begin position="325"/>
        <end position="367"/>
    </location>
</feature>
<dbReference type="Pfam" id="PF23244">
    <property type="entry name" value="VWF"/>
    <property type="match status" value="1"/>
</dbReference>
<dbReference type="SUPFAM" id="SSF49785">
    <property type="entry name" value="Galactose-binding domain-like"/>
    <property type="match status" value="1"/>
</dbReference>
<keyword evidence="8" id="KW-0325">Glycoprotein</keyword>
<feature type="disulfide bond" evidence="11">
    <location>
        <begin position="295"/>
        <end position="304"/>
    </location>
</feature>
<feature type="disulfide bond" evidence="10">
    <location>
        <begin position="1809"/>
        <end position="1824"/>
    </location>
</feature>
<dbReference type="Pfam" id="PF08742">
    <property type="entry name" value="C8"/>
    <property type="match status" value="3"/>
</dbReference>
<evidence type="ECO:0000256" key="5">
    <source>
        <dbReference type="ARBA" id="ARBA00022737"/>
    </source>
</evidence>
<feature type="disulfide bond" evidence="10">
    <location>
        <begin position="2301"/>
        <end position="2319"/>
    </location>
</feature>
<evidence type="ECO:0000256" key="7">
    <source>
        <dbReference type="ARBA" id="ARBA00023157"/>
    </source>
</evidence>
<organism evidence="19 20">
    <name type="scientific">Clytia hemisphaerica</name>
    <dbReference type="NCBI Taxonomy" id="252671"/>
    <lineage>
        <taxon>Eukaryota</taxon>
        <taxon>Metazoa</taxon>
        <taxon>Cnidaria</taxon>
        <taxon>Hydrozoa</taxon>
        <taxon>Hydroidolina</taxon>
        <taxon>Leptothecata</taxon>
        <taxon>Obeliida</taxon>
        <taxon>Clytiidae</taxon>
        <taxon>Clytia</taxon>
    </lineage>
</organism>
<dbReference type="InterPro" id="IPR001846">
    <property type="entry name" value="VWF_type-D"/>
</dbReference>
<evidence type="ECO:0000313" key="19">
    <source>
        <dbReference type="EnsemblMetazoa" id="CLYHEMP006525.1"/>
    </source>
</evidence>
<evidence type="ECO:0000256" key="11">
    <source>
        <dbReference type="PROSITE-ProRule" id="PRU00377"/>
    </source>
</evidence>
<dbReference type="InterPro" id="IPR002919">
    <property type="entry name" value="TIL_dom"/>
</dbReference>
<feature type="domain" description="VWFD" evidence="18">
    <location>
        <begin position="379"/>
        <end position="549"/>
    </location>
</feature>
<dbReference type="SMART" id="SM00231">
    <property type="entry name" value="FA58C"/>
    <property type="match status" value="1"/>
</dbReference>
<comment type="caution">
    <text evidence="9">Lacks conserved residue(s) required for the propagation of feature annotation.</text>
</comment>
<dbReference type="SMART" id="SM00216">
    <property type="entry name" value="VWD"/>
    <property type="match status" value="3"/>
</dbReference>
<dbReference type="SUPFAM" id="SSF57424">
    <property type="entry name" value="LDL receptor-like module"/>
    <property type="match status" value="7"/>
</dbReference>
<dbReference type="InterPro" id="IPR002172">
    <property type="entry name" value="LDrepeatLR_classA_rpt"/>
</dbReference>
<dbReference type="SUPFAM" id="SSF57603">
    <property type="entry name" value="FnI-like domain"/>
    <property type="match status" value="2"/>
</dbReference>
<evidence type="ECO:0000256" key="8">
    <source>
        <dbReference type="ARBA" id="ARBA00023180"/>
    </source>
</evidence>
<dbReference type="Pfam" id="PF00094">
    <property type="entry name" value="VWD"/>
    <property type="match status" value="3"/>
</dbReference>
<keyword evidence="4" id="KW-0245">EGF-like domain</keyword>
<dbReference type="InterPro" id="IPR000421">
    <property type="entry name" value="FA58C"/>
</dbReference>
<feature type="region of interest" description="Disordered" evidence="12">
    <location>
        <begin position="1558"/>
        <end position="1786"/>
    </location>
</feature>
<dbReference type="InterPro" id="IPR006207">
    <property type="entry name" value="Cys_knot_C"/>
</dbReference>
<dbReference type="Gene3D" id="4.10.400.10">
    <property type="entry name" value="Low-density Lipoprotein Receptor"/>
    <property type="match status" value="5"/>
</dbReference>
<keyword evidence="20" id="KW-1185">Reference proteome</keyword>
<dbReference type="CDD" id="cd00112">
    <property type="entry name" value="LDLa"/>
    <property type="match status" value="7"/>
</dbReference>
<dbReference type="OrthoDB" id="160294at2759"/>
<feature type="compositionally biased region" description="Low complexity" evidence="12">
    <location>
        <begin position="1558"/>
        <end position="1784"/>
    </location>
</feature>
<dbReference type="FunFam" id="2.60.120.260:FF:000016">
    <property type="entry name" value="Contactin-associated protein-like 4 isoform 1"/>
    <property type="match status" value="1"/>
</dbReference>
<evidence type="ECO:0000256" key="12">
    <source>
        <dbReference type="SAM" id="MobiDB-lite"/>
    </source>
</evidence>
<name>A0A7M5V2Q1_9CNID</name>
<dbReference type="SMART" id="SM00832">
    <property type="entry name" value="C8"/>
    <property type="match status" value="2"/>
</dbReference>
<keyword evidence="3" id="KW-0217">Developmental protein</keyword>
<feature type="compositionally biased region" description="Low complexity" evidence="12">
    <location>
        <begin position="2773"/>
        <end position="2806"/>
    </location>
</feature>
<proteinExistence type="inferred from homology"/>
<dbReference type="GeneID" id="136808893"/>
<evidence type="ECO:0000256" key="13">
    <source>
        <dbReference type="SAM" id="SignalP"/>
    </source>
</evidence>
<dbReference type="GO" id="GO:0016020">
    <property type="term" value="C:membrane"/>
    <property type="evidence" value="ECO:0007669"/>
    <property type="project" value="InterPro"/>
</dbReference>
<feature type="disulfide bond" evidence="11">
    <location>
        <begin position="327"/>
        <end position="336"/>
    </location>
</feature>
<dbReference type="SMART" id="SM00192">
    <property type="entry name" value="LDLa"/>
    <property type="match status" value="8"/>
</dbReference>
<evidence type="ECO:0000256" key="4">
    <source>
        <dbReference type="ARBA" id="ARBA00022536"/>
    </source>
</evidence>
<feature type="domain" description="VWFC" evidence="16">
    <location>
        <begin position="1992"/>
        <end position="2053"/>
    </location>
</feature>
<dbReference type="Proteomes" id="UP000594262">
    <property type="component" value="Unplaced"/>
</dbReference>
<feature type="disulfide bond" evidence="10">
    <location>
        <begin position="2339"/>
        <end position="2357"/>
    </location>
</feature>
<dbReference type="Pfam" id="PF01826">
    <property type="entry name" value="TIL"/>
    <property type="match status" value="4"/>
</dbReference>
<evidence type="ECO:0000259" key="17">
    <source>
        <dbReference type="PROSITE" id="PS51051"/>
    </source>
</evidence>
<evidence type="ECO:0000256" key="10">
    <source>
        <dbReference type="PROSITE-ProRule" id="PRU00124"/>
    </source>
</evidence>
<feature type="region of interest" description="Disordered" evidence="12">
    <location>
        <begin position="2773"/>
        <end position="2812"/>
    </location>
</feature>
<dbReference type="InterPro" id="IPR036055">
    <property type="entry name" value="LDL_receptor-like_sf"/>
</dbReference>
<feature type="disulfide bond" evidence="11">
    <location>
        <begin position="263"/>
        <end position="272"/>
    </location>
</feature>
<evidence type="ECO:0000256" key="3">
    <source>
        <dbReference type="ARBA" id="ARBA00022473"/>
    </source>
</evidence>